<dbReference type="AlphaFoldDB" id="A0A8T0PGX4"/>
<accession>A0A8T0PGX4</accession>
<gene>
    <name evidence="1" type="ORF">PVAP13_8KG057200</name>
</gene>
<comment type="caution">
    <text evidence="1">The sequence shown here is derived from an EMBL/GenBank/DDBJ whole genome shotgun (WGS) entry which is preliminary data.</text>
</comment>
<organism evidence="1 2">
    <name type="scientific">Panicum virgatum</name>
    <name type="common">Blackwell switchgrass</name>
    <dbReference type="NCBI Taxonomy" id="38727"/>
    <lineage>
        <taxon>Eukaryota</taxon>
        <taxon>Viridiplantae</taxon>
        <taxon>Streptophyta</taxon>
        <taxon>Embryophyta</taxon>
        <taxon>Tracheophyta</taxon>
        <taxon>Spermatophyta</taxon>
        <taxon>Magnoliopsida</taxon>
        <taxon>Liliopsida</taxon>
        <taxon>Poales</taxon>
        <taxon>Poaceae</taxon>
        <taxon>PACMAD clade</taxon>
        <taxon>Panicoideae</taxon>
        <taxon>Panicodae</taxon>
        <taxon>Paniceae</taxon>
        <taxon>Panicinae</taxon>
        <taxon>Panicum</taxon>
        <taxon>Panicum sect. Hiantes</taxon>
    </lineage>
</organism>
<reference evidence="1" key="1">
    <citation type="submission" date="2020-05" db="EMBL/GenBank/DDBJ databases">
        <title>WGS assembly of Panicum virgatum.</title>
        <authorList>
            <person name="Lovell J.T."/>
            <person name="Jenkins J."/>
            <person name="Shu S."/>
            <person name="Juenger T.E."/>
            <person name="Schmutz J."/>
        </authorList>
    </citation>
    <scope>NUCLEOTIDE SEQUENCE</scope>
    <source>
        <strain evidence="1">AP13</strain>
    </source>
</reference>
<evidence type="ECO:0000313" key="1">
    <source>
        <dbReference type="EMBL" id="KAG2560148.1"/>
    </source>
</evidence>
<proteinExistence type="predicted"/>
<sequence length="142" mass="15704">MHCNGIKITNIVGNTVWFRRNKNTAALWNFTISLIHARSINKQSLSYKPQEIIASPDHIIIMVMNSSKLTPSPSRSRHSVMSWCTPSLLSITFNLSSVVNLFPPSPTSRTPASAISTGPPPPLSPHPHELPFVQQPVVVHIH</sequence>
<evidence type="ECO:0000313" key="2">
    <source>
        <dbReference type="Proteomes" id="UP000823388"/>
    </source>
</evidence>
<dbReference type="EMBL" id="CM029051">
    <property type="protein sequence ID" value="KAG2560148.1"/>
    <property type="molecule type" value="Genomic_DNA"/>
</dbReference>
<protein>
    <submittedName>
        <fullName evidence="1">Uncharacterized protein</fullName>
    </submittedName>
</protein>
<dbReference type="Proteomes" id="UP000823388">
    <property type="component" value="Chromosome 8K"/>
</dbReference>
<name>A0A8T0PGX4_PANVG</name>
<keyword evidence="2" id="KW-1185">Reference proteome</keyword>